<dbReference type="Pfam" id="PF14430">
    <property type="entry name" value="Imm1"/>
    <property type="match status" value="1"/>
</dbReference>
<name>A0ABW1PE92_9PSEU</name>
<sequence length="140" mass="15280">MASLMAWYKQGEEPTPIASVADLDALLDRMAADFAAQEGLVPPMVELARPDPWAEGWVAIRLGIAHDRGFIAHADDSGSYITTNGGDPDGEPVLYDHQAHTREWPAYAELPLADVITAARDLIATDGKRSTTVQWRPWGL</sequence>
<dbReference type="RefSeq" id="WP_380641591.1">
    <property type="nucleotide sequence ID" value="NZ_JBHSQO010000052.1"/>
</dbReference>
<comment type="caution">
    <text evidence="1">The sequence shown here is derived from an EMBL/GenBank/DDBJ whole genome shotgun (WGS) entry which is preliminary data.</text>
</comment>
<gene>
    <name evidence="1" type="ORF">ACFP3R_32075</name>
</gene>
<protein>
    <submittedName>
        <fullName evidence="1">Imm1 family immunity protein</fullName>
    </submittedName>
</protein>
<reference evidence="2" key="1">
    <citation type="journal article" date="2019" name="Int. J. Syst. Evol. Microbiol.">
        <title>The Global Catalogue of Microorganisms (GCM) 10K type strain sequencing project: providing services to taxonomists for standard genome sequencing and annotation.</title>
        <authorList>
            <consortium name="The Broad Institute Genomics Platform"/>
            <consortium name="The Broad Institute Genome Sequencing Center for Infectious Disease"/>
            <person name="Wu L."/>
            <person name="Ma J."/>
        </authorList>
    </citation>
    <scope>NUCLEOTIDE SEQUENCE [LARGE SCALE GENOMIC DNA]</scope>
    <source>
        <strain evidence="2">CGMCC 4.7246</strain>
    </source>
</reference>
<keyword evidence="2" id="KW-1185">Reference proteome</keyword>
<dbReference type="InterPro" id="IPR025680">
    <property type="entry name" value="DddI"/>
</dbReference>
<evidence type="ECO:0000313" key="1">
    <source>
        <dbReference type="EMBL" id="MFC6093928.1"/>
    </source>
</evidence>
<accession>A0ABW1PE92</accession>
<organism evidence="1 2">
    <name type="scientific">Saccharothrix lopnurensis</name>
    <dbReference type="NCBI Taxonomy" id="1670621"/>
    <lineage>
        <taxon>Bacteria</taxon>
        <taxon>Bacillati</taxon>
        <taxon>Actinomycetota</taxon>
        <taxon>Actinomycetes</taxon>
        <taxon>Pseudonocardiales</taxon>
        <taxon>Pseudonocardiaceae</taxon>
        <taxon>Saccharothrix</taxon>
    </lineage>
</organism>
<dbReference type="EMBL" id="JBHSQO010000052">
    <property type="protein sequence ID" value="MFC6093928.1"/>
    <property type="molecule type" value="Genomic_DNA"/>
</dbReference>
<evidence type="ECO:0000313" key="2">
    <source>
        <dbReference type="Proteomes" id="UP001596220"/>
    </source>
</evidence>
<proteinExistence type="predicted"/>
<dbReference type="Proteomes" id="UP001596220">
    <property type="component" value="Unassembled WGS sequence"/>
</dbReference>